<comment type="cofactor">
    <cofactor evidence="1">
        <name>Mn(2+)</name>
        <dbReference type="ChEBI" id="CHEBI:29035"/>
    </cofactor>
</comment>
<keyword evidence="3 6" id="KW-0479">Metal-binding</keyword>
<proteinExistence type="inferred from homology"/>
<sequence length="362" mass="40349">MTKLQQISKYLETNQLDLTFITNPTSVAYLTGFQMNPHERILGLLIFTDREPLLFTPELEVEKAKSCVSFDVFGYADNENPWLKISSLLKGRTISKMAVEFDHLILSKSDGLKSVFDGLMFANLTPFINKMRLIKSSDEIEKMRIAGDYADKCFEIGFSFASSSDFVTEMDIVAKIEFEMKRMGVSEMSFETMVLTGARAANPHGVSEPVAIQRNKLLLFDLGVMSNGYASDATRTIAIGAPSDFDRKIYEITREAQQAAFDFVKPGVTAFEVDKVARDVINKAGYGEYFTHRTGHGIGMNVHEFPSIGGAEDVTIEKGMCFSIEPGIYIPERVGVRVEDCLYVTENGAESFTKTSKDLLIV</sequence>
<dbReference type="InterPro" id="IPR001131">
    <property type="entry name" value="Peptidase_M24B_aminopep-P_CS"/>
</dbReference>
<feature type="domain" description="Peptidase M24" evidence="7">
    <location>
        <begin position="141"/>
        <end position="346"/>
    </location>
</feature>
<dbReference type="PROSITE" id="PS00491">
    <property type="entry name" value="PROLINE_PEPTIDASE"/>
    <property type="match status" value="1"/>
</dbReference>
<dbReference type="GO" id="GO:0016787">
    <property type="term" value="F:hydrolase activity"/>
    <property type="evidence" value="ECO:0007669"/>
    <property type="project" value="UniProtKB-KW"/>
</dbReference>
<evidence type="ECO:0000256" key="5">
    <source>
        <dbReference type="ARBA" id="ARBA00023211"/>
    </source>
</evidence>
<evidence type="ECO:0000313" key="10">
    <source>
        <dbReference type="Proteomes" id="UP000480303"/>
    </source>
</evidence>
<evidence type="ECO:0000259" key="7">
    <source>
        <dbReference type="Pfam" id="PF00557"/>
    </source>
</evidence>
<dbReference type="InterPro" id="IPR029149">
    <property type="entry name" value="Creatin/AminoP/Spt16_N"/>
</dbReference>
<evidence type="ECO:0000313" key="9">
    <source>
        <dbReference type="EMBL" id="GFH42486.1"/>
    </source>
</evidence>
<dbReference type="Gene3D" id="3.40.350.10">
    <property type="entry name" value="Creatinase/prolidase N-terminal domain"/>
    <property type="match status" value="1"/>
</dbReference>
<dbReference type="PANTHER" id="PTHR46112:SF10">
    <property type="entry name" value="DIPEPTIDASE YKVY-RELATED"/>
    <property type="match status" value="1"/>
</dbReference>
<feature type="domain" description="Creatinase N-terminal" evidence="8">
    <location>
        <begin position="4"/>
        <end position="134"/>
    </location>
</feature>
<evidence type="ECO:0000256" key="6">
    <source>
        <dbReference type="RuleBase" id="RU000590"/>
    </source>
</evidence>
<evidence type="ECO:0000256" key="2">
    <source>
        <dbReference type="ARBA" id="ARBA00008766"/>
    </source>
</evidence>
<comment type="similarity">
    <text evidence="2 6">Belongs to the peptidase M24B family.</text>
</comment>
<dbReference type="Pfam" id="PF00557">
    <property type="entry name" value="Peptidase_M24"/>
    <property type="match status" value="1"/>
</dbReference>
<evidence type="ECO:0000256" key="4">
    <source>
        <dbReference type="ARBA" id="ARBA00022801"/>
    </source>
</evidence>
<dbReference type="InterPro" id="IPR000994">
    <property type="entry name" value="Pept_M24"/>
</dbReference>
<evidence type="ECO:0000256" key="1">
    <source>
        <dbReference type="ARBA" id="ARBA00001936"/>
    </source>
</evidence>
<keyword evidence="10" id="KW-1185">Reference proteome</keyword>
<dbReference type="SUPFAM" id="SSF55920">
    <property type="entry name" value="Creatinase/aminopeptidase"/>
    <property type="match status" value="1"/>
</dbReference>
<dbReference type="InterPro" id="IPR000587">
    <property type="entry name" value="Creatinase_N"/>
</dbReference>
<dbReference type="Proteomes" id="UP000480303">
    <property type="component" value="Unassembled WGS sequence"/>
</dbReference>
<dbReference type="Pfam" id="PF01321">
    <property type="entry name" value="Creatinase_N"/>
    <property type="match status" value="1"/>
</dbReference>
<dbReference type="Gene3D" id="3.90.230.10">
    <property type="entry name" value="Creatinase/methionine aminopeptidase superfamily"/>
    <property type="match status" value="1"/>
</dbReference>
<gene>
    <name evidence="9" type="primary">pepQ</name>
    <name evidence="9" type="ORF">Hs30E_10370</name>
</gene>
<dbReference type="InterPro" id="IPR050659">
    <property type="entry name" value="Peptidase_M24B"/>
</dbReference>
<reference evidence="9 10" key="1">
    <citation type="submission" date="2020-02" db="EMBL/GenBank/DDBJ databases">
        <title>Draft genome sequence of Lactococcus sp. Hs30E4-3.</title>
        <authorList>
            <person name="Noda S."/>
            <person name="Yuki M."/>
            <person name="Ohkuma M."/>
        </authorList>
    </citation>
    <scope>NUCLEOTIDE SEQUENCE [LARGE SCALE GENOMIC DNA]</scope>
    <source>
        <strain evidence="9 10">Hs30E4-3</strain>
    </source>
</reference>
<keyword evidence="5" id="KW-0464">Manganese</keyword>
<dbReference type="InterPro" id="IPR036005">
    <property type="entry name" value="Creatinase/aminopeptidase-like"/>
</dbReference>
<evidence type="ECO:0000259" key="8">
    <source>
        <dbReference type="Pfam" id="PF01321"/>
    </source>
</evidence>
<protein>
    <submittedName>
        <fullName evidence="9">Dipeptidase</fullName>
    </submittedName>
</protein>
<dbReference type="RefSeq" id="WP_172208564.1">
    <property type="nucleotide sequence ID" value="NZ_BLLI01000025.1"/>
</dbReference>
<comment type="caution">
    <text evidence="9">The sequence shown here is derived from an EMBL/GenBank/DDBJ whole genome shotgun (WGS) entry which is preliminary data.</text>
</comment>
<keyword evidence="4" id="KW-0378">Hydrolase</keyword>
<dbReference type="CDD" id="cd01092">
    <property type="entry name" value="APP-like"/>
    <property type="match status" value="1"/>
</dbReference>
<dbReference type="GO" id="GO:0046872">
    <property type="term" value="F:metal ion binding"/>
    <property type="evidence" value="ECO:0007669"/>
    <property type="project" value="UniProtKB-KW"/>
</dbReference>
<accession>A0A6A0BCA7</accession>
<dbReference type="AlphaFoldDB" id="A0A6A0BCA7"/>
<dbReference type="SUPFAM" id="SSF53092">
    <property type="entry name" value="Creatinase/prolidase N-terminal domain"/>
    <property type="match status" value="1"/>
</dbReference>
<organism evidence="9 10">
    <name type="scientific">Pseudolactococcus hodotermopsidis</name>
    <dbReference type="NCBI Taxonomy" id="2709157"/>
    <lineage>
        <taxon>Bacteria</taxon>
        <taxon>Bacillati</taxon>
        <taxon>Bacillota</taxon>
        <taxon>Bacilli</taxon>
        <taxon>Lactobacillales</taxon>
        <taxon>Streptococcaceae</taxon>
        <taxon>Pseudolactococcus</taxon>
    </lineage>
</organism>
<dbReference type="EMBL" id="BLLI01000025">
    <property type="protein sequence ID" value="GFH42486.1"/>
    <property type="molecule type" value="Genomic_DNA"/>
</dbReference>
<evidence type="ECO:0000256" key="3">
    <source>
        <dbReference type="ARBA" id="ARBA00022723"/>
    </source>
</evidence>
<dbReference type="PANTHER" id="PTHR46112">
    <property type="entry name" value="AMINOPEPTIDASE"/>
    <property type="match status" value="1"/>
</dbReference>
<name>A0A6A0BCA7_9LACT</name>